<keyword evidence="7" id="KW-1185">Reference proteome</keyword>
<dbReference type="InterPro" id="IPR004552">
    <property type="entry name" value="AGP_acyltrans"/>
</dbReference>
<dbReference type="PANTHER" id="PTHR10434">
    <property type="entry name" value="1-ACYL-SN-GLYCEROL-3-PHOSPHATE ACYLTRANSFERASE"/>
    <property type="match status" value="1"/>
</dbReference>
<evidence type="ECO:0000256" key="2">
    <source>
        <dbReference type="ARBA" id="ARBA00022679"/>
    </source>
</evidence>
<organism evidence="6 7">
    <name type="scientific">Metabacillus arenae</name>
    <dbReference type="NCBI Taxonomy" id="2771434"/>
    <lineage>
        <taxon>Bacteria</taxon>
        <taxon>Bacillati</taxon>
        <taxon>Bacillota</taxon>
        <taxon>Bacilli</taxon>
        <taxon>Bacillales</taxon>
        <taxon>Bacillaceae</taxon>
        <taxon>Metabacillus</taxon>
    </lineage>
</organism>
<dbReference type="CDD" id="cd07989">
    <property type="entry name" value="LPLAT_AGPAT-like"/>
    <property type="match status" value="1"/>
</dbReference>
<evidence type="ECO:0000256" key="3">
    <source>
        <dbReference type="ARBA" id="ARBA00023315"/>
    </source>
</evidence>
<keyword evidence="4" id="KW-1208">Phospholipid metabolism</keyword>
<dbReference type="EC" id="2.3.1.51" evidence="4"/>
<evidence type="ECO:0000259" key="5">
    <source>
        <dbReference type="SMART" id="SM00563"/>
    </source>
</evidence>
<reference evidence="6" key="1">
    <citation type="submission" date="2020-09" db="EMBL/GenBank/DDBJ databases">
        <title>A novel bacterium of genus Bacillus, isolated from South China Sea.</title>
        <authorList>
            <person name="Huang H."/>
            <person name="Mo K."/>
            <person name="Hu Y."/>
        </authorList>
    </citation>
    <scope>NUCLEOTIDE SEQUENCE</scope>
    <source>
        <strain evidence="6">IB182487</strain>
    </source>
</reference>
<dbReference type="InterPro" id="IPR002123">
    <property type="entry name" value="Plipid/glycerol_acylTrfase"/>
</dbReference>
<keyword evidence="4" id="KW-0594">Phospholipid biosynthesis</keyword>
<comment type="domain">
    <text evidence="4">The HXXXXD motif is essential for acyltransferase activity and may constitute the binding site for the phosphate moiety of the glycerol-3-phosphate.</text>
</comment>
<dbReference type="SUPFAM" id="SSF69593">
    <property type="entry name" value="Glycerol-3-phosphate (1)-acyltransferase"/>
    <property type="match status" value="1"/>
</dbReference>
<keyword evidence="4" id="KW-0443">Lipid metabolism</keyword>
<dbReference type="GO" id="GO:0006654">
    <property type="term" value="P:phosphatidic acid biosynthetic process"/>
    <property type="evidence" value="ECO:0007669"/>
    <property type="project" value="TreeGrafter"/>
</dbReference>
<dbReference type="NCBIfam" id="TIGR00530">
    <property type="entry name" value="AGP_acyltrn"/>
    <property type="match status" value="1"/>
</dbReference>
<sequence>MYYFAAYLLKVLLSLFGRLNVYEKEKLPNSGGYVIACTHTGWVDVLWLGISILPLKLHYMAKKELFQKLFLKWFLSQLNAFPVDRDNPGPSTLKIPRKLLKKGEIVGIFPSGTRSSEGVPLKRGAAAIAISSNVPLIPAVYIGPSNFRELLKRKKPCLIFGDPIVISEELPKKDRVEGMMTELNRQFKALQSDALQRK</sequence>
<dbReference type="RefSeq" id="WP_191158111.1">
    <property type="nucleotide sequence ID" value="NZ_JACXAI010000010.1"/>
</dbReference>
<comment type="similarity">
    <text evidence="1 4">Belongs to the 1-acyl-sn-glycerol-3-phosphate acyltransferase family.</text>
</comment>
<evidence type="ECO:0000256" key="1">
    <source>
        <dbReference type="ARBA" id="ARBA00008655"/>
    </source>
</evidence>
<dbReference type="Pfam" id="PF01553">
    <property type="entry name" value="Acyltransferase"/>
    <property type="match status" value="1"/>
</dbReference>
<comment type="catalytic activity">
    <reaction evidence="4">
        <text>a 1-acyl-sn-glycero-3-phosphate + an acyl-CoA = a 1,2-diacyl-sn-glycero-3-phosphate + CoA</text>
        <dbReference type="Rhea" id="RHEA:19709"/>
        <dbReference type="ChEBI" id="CHEBI:57287"/>
        <dbReference type="ChEBI" id="CHEBI:57970"/>
        <dbReference type="ChEBI" id="CHEBI:58342"/>
        <dbReference type="ChEBI" id="CHEBI:58608"/>
        <dbReference type="EC" id="2.3.1.51"/>
    </reaction>
</comment>
<dbReference type="GO" id="GO:0016020">
    <property type="term" value="C:membrane"/>
    <property type="evidence" value="ECO:0007669"/>
    <property type="project" value="InterPro"/>
</dbReference>
<dbReference type="AlphaFoldDB" id="A0A926NM24"/>
<evidence type="ECO:0000313" key="7">
    <source>
        <dbReference type="Proteomes" id="UP000626844"/>
    </source>
</evidence>
<comment type="caution">
    <text evidence="6">The sequence shown here is derived from an EMBL/GenBank/DDBJ whole genome shotgun (WGS) entry which is preliminary data.</text>
</comment>
<keyword evidence="3 4" id="KW-0012">Acyltransferase</keyword>
<dbReference type="PANTHER" id="PTHR10434:SF40">
    <property type="entry name" value="1-ACYL-SN-GLYCEROL-3-PHOSPHATE ACYLTRANSFERASE"/>
    <property type="match status" value="1"/>
</dbReference>
<dbReference type="GO" id="GO:0003841">
    <property type="term" value="F:1-acylglycerol-3-phosphate O-acyltransferase activity"/>
    <property type="evidence" value="ECO:0007669"/>
    <property type="project" value="UniProtKB-UniRule"/>
</dbReference>
<keyword evidence="2 4" id="KW-0808">Transferase</keyword>
<name>A0A926NM24_9BACI</name>
<dbReference type="EMBL" id="JACXAI010000010">
    <property type="protein sequence ID" value="MBD1380517.1"/>
    <property type="molecule type" value="Genomic_DNA"/>
</dbReference>
<dbReference type="Proteomes" id="UP000626844">
    <property type="component" value="Unassembled WGS sequence"/>
</dbReference>
<proteinExistence type="inferred from homology"/>
<keyword evidence="4" id="KW-0444">Lipid biosynthesis</keyword>
<accession>A0A926NM24</accession>
<evidence type="ECO:0000313" key="6">
    <source>
        <dbReference type="EMBL" id="MBD1380517.1"/>
    </source>
</evidence>
<dbReference type="SMART" id="SM00563">
    <property type="entry name" value="PlsC"/>
    <property type="match status" value="1"/>
</dbReference>
<evidence type="ECO:0000256" key="4">
    <source>
        <dbReference type="RuleBase" id="RU361267"/>
    </source>
</evidence>
<protein>
    <recommendedName>
        <fullName evidence="4">1-acyl-sn-glycerol-3-phosphate acyltransferase</fullName>
        <ecNumber evidence="4">2.3.1.51</ecNumber>
    </recommendedName>
</protein>
<gene>
    <name evidence="6" type="ORF">IC621_09770</name>
</gene>
<feature type="domain" description="Phospholipid/glycerol acyltransferase" evidence="5">
    <location>
        <begin position="33"/>
        <end position="144"/>
    </location>
</feature>